<evidence type="ECO:0000256" key="3">
    <source>
        <dbReference type="ARBA" id="ARBA00022729"/>
    </source>
</evidence>
<keyword evidence="7" id="KW-0325">Glycoprotein</keyword>
<evidence type="ECO:0000256" key="6">
    <source>
        <dbReference type="ARBA" id="ARBA00023170"/>
    </source>
</evidence>
<gene>
    <name evidence="9" type="ORF">CR513_24154</name>
</gene>
<dbReference type="PANTHER" id="PTHR48063">
    <property type="entry name" value="LRR RECEPTOR-LIKE KINASE"/>
    <property type="match status" value="1"/>
</dbReference>
<dbReference type="GO" id="GO:0016020">
    <property type="term" value="C:membrane"/>
    <property type="evidence" value="ECO:0007669"/>
    <property type="project" value="UniProtKB-SubCell"/>
</dbReference>
<keyword evidence="3" id="KW-0732">Signal</keyword>
<organism evidence="9 10">
    <name type="scientific">Mucuna pruriens</name>
    <name type="common">Velvet bean</name>
    <name type="synonym">Dolichos pruriens</name>
    <dbReference type="NCBI Taxonomy" id="157652"/>
    <lineage>
        <taxon>Eukaryota</taxon>
        <taxon>Viridiplantae</taxon>
        <taxon>Streptophyta</taxon>
        <taxon>Embryophyta</taxon>
        <taxon>Tracheophyta</taxon>
        <taxon>Spermatophyta</taxon>
        <taxon>Magnoliopsida</taxon>
        <taxon>eudicotyledons</taxon>
        <taxon>Gunneridae</taxon>
        <taxon>Pentapetalae</taxon>
        <taxon>rosids</taxon>
        <taxon>fabids</taxon>
        <taxon>Fabales</taxon>
        <taxon>Fabaceae</taxon>
        <taxon>Papilionoideae</taxon>
        <taxon>50 kb inversion clade</taxon>
        <taxon>NPAAA clade</taxon>
        <taxon>indigoferoid/millettioid clade</taxon>
        <taxon>Phaseoleae</taxon>
        <taxon>Mucuna</taxon>
    </lineage>
</organism>
<dbReference type="AlphaFoldDB" id="A0A371GSP8"/>
<evidence type="ECO:0000256" key="8">
    <source>
        <dbReference type="SAM" id="Phobius"/>
    </source>
</evidence>
<feature type="transmembrane region" description="Helical" evidence="8">
    <location>
        <begin position="39"/>
        <end position="60"/>
    </location>
</feature>
<comment type="caution">
    <text evidence="9">The sequence shown here is derived from an EMBL/GenBank/DDBJ whole genome shotgun (WGS) entry which is preliminary data.</text>
</comment>
<evidence type="ECO:0000313" key="9">
    <source>
        <dbReference type="EMBL" id="RDX93569.1"/>
    </source>
</evidence>
<dbReference type="OrthoDB" id="1431053at2759"/>
<proteinExistence type="predicted"/>
<keyword evidence="2 8" id="KW-0812">Transmembrane</keyword>
<keyword evidence="5 8" id="KW-0472">Membrane</keyword>
<evidence type="ECO:0000256" key="2">
    <source>
        <dbReference type="ARBA" id="ARBA00022692"/>
    </source>
</evidence>
<evidence type="ECO:0000313" key="10">
    <source>
        <dbReference type="Proteomes" id="UP000257109"/>
    </source>
</evidence>
<sequence length="141" mass="16340">NLELCGEPLKRSCPGDKTIVEPQGQTVDGEDDNSVLYEALYMSLGLGFFAGFWGLLGPILLFQPWRNAYGRFLNRLIDYVLLTVDMNVLHSIYSYITAITLSNIVCFYIRIIHYWIEVGMRCEMYREGERTSLKLETKRDR</sequence>
<evidence type="ECO:0000256" key="7">
    <source>
        <dbReference type="ARBA" id="ARBA00023180"/>
    </source>
</evidence>
<evidence type="ECO:0000256" key="4">
    <source>
        <dbReference type="ARBA" id="ARBA00022989"/>
    </source>
</evidence>
<reference evidence="9" key="1">
    <citation type="submission" date="2018-05" db="EMBL/GenBank/DDBJ databases">
        <title>Draft genome of Mucuna pruriens seed.</title>
        <authorList>
            <person name="Nnadi N.E."/>
            <person name="Vos R."/>
            <person name="Hasami M.H."/>
            <person name="Devisetty U.K."/>
            <person name="Aguiy J.C."/>
        </authorList>
    </citation>
    <scope>NUCLEOTIDE SEQUENCE [LARGE SCALE GENOMIC DNA]</scope>
    <source>
        <strain evidence="9">JCA_2017</strain>
    </source>
</reference>
<comment type="subcellular location">
    <subcellularLocation>
        <location evidence="1">Membrane</location>
        <topology evidence="1">Single-pass type I membrane protein</topology>
    </subcellularLocation>
</comment>
<dbReference type="EMBL" id="QJKJ01004583">
    <property type="protein sequence ID" value="RDX93569.1"/>
    <property type="molecule type" value="Genomic_DNA"/>
</dbReference>
<keyword evidence="4 8" id="KW-1133">Transmembrane helix</keyword>
<feature type="non-terminal residue" evidence="9">
    <location>
        <position position="141"/>
    </location>
</feature>
<evidence type="ECO:0000256" key="5">
    <source>
        <dbReference type="ARBA" id="ARBA00023136"/>
    </source>
</evidence>
<feature type="non-terminal residue" evidence="9">
    <location>
        <position position="1"/>
    </location>
</feature>
<protein>
    <submittedName>
        <fullName evidence="9">Uncharacterized protein</fullName>
    </submittedName>
</protein>
<dbReference type="PANTHER" id="PTHR48063:SF98">
    <property type="entry name" value="LRR RECEPTOR-LIKE SERINE_THREONINE-PROTEIN KINASE FLS2"/>
    <property type="match status" value="1"/>
</dbReference>
<dbReference type="Proteomes" id="UP000257109">
    <property type="component" value="Unassembled WGS sequence"/>
</dbReference>
<feature type="transmembrane region" description="Helical" evidence="8">
    <location>
        <begin position="95"/>
        <end position="116"/>
    </location>
</feature>
<keyword evidence="10" id="KW-1185">Reference proteome</keyword>
<dbReference type="InterPro" id="IPR046956">
    <property type="entry name" value="RLP23-like"/>
</dbReference>
<name>A0A371GSP8_MUCPR</name>
<accession>A0A371GSP8</accession>
<evidence type="ECO:0000256" key="1">
    <source>
        <dbReference type="ARBA" id="ARBA00004479"/>
    </source>
</evidence>
<keyword evidence="6" id="KW-0675">Receptor</keyword>